<keyword evidence="3 5" id="KW-1133">Transmembrane helix</keyword>
<proteinExistence type="predicted"/>
<evidence type="ECO:0000313" key="7">
    <source>
        <dbReference type="Proteomes" id="UP000664303"/>
    </source>
</evidence>
<reference evidence="6" key="1">
    <citation type="submission" date="2021-02" db="EMBL/GenBank/DDBJ databases">
        <title>PHA producing bacteria isolated from coastal sediment in Guangdong, Shenzhen.</title>
        <authorList>
            <person name="Zheng W."/>
            <person name="Yu S."/>
            <person name="Huang Y."/>
        </authorList>
    </citation>
    <scope>NUCLEOTIDE SEQUENCE</scope>
    <source>
        <strain evidence="6">TN14-10</strain>
    </source>
</reference>
<feature type="transmembrane region" description="Helical" evidence="5">
    <location>
        <begin position="125"/>
        <end position="145"/>
    </location>
</feature>
<feature type="transmembrane region" description="Helical" evidence="5">
    <location>
        <begin position="79"/>
        <end position="105"/>
    </location>
</feature>
<feature type="transmembrane region" description="Helical" evidence="5">
    <location>
        <begin position="203"/>
        <end position="224"/>
    </location>
</feature>
<dbReference type="GO" id="GO:0016020">
    <property type="term" value="C:membrane"/>
    <property type="evidence" value="ECO:0007669"/>
    <property type="project" value="UniProtKB-SubCell"/>
</dbReference>
<feature type="transmembrane region" description="Helical" evidence="5">
    <location>
        <begin position="9"/>
        <end position="31"/>
    </location>
</feature>
<evidence type="ECO:0000313" key="6">
    <source>
        <dbReference type="EMBL" id="MBN7795580.1"/>
    </source>
</evidence>
<evidence type="ECO:0000256" key="4">
    <source>
        <dbReference type="ARBA" id="ARBA00023136"/>
    </source>
</evidence>
<feature type="transmembrane region" description="Helical" evidence="5">
    <location>
        <begin position="346"/>
        <end position="363"/>
    </location>
</feature>
<protein>
    <submittedName>
        <fullName evidence="6">Divalent metal cation transporter</fullName>
    </submittedName>
</protein>
<feature type="transmembrane region" description="Helical" evidence="5">
    <location>
        <begin position="404"/>
        <end position="422"/>
    </location>
</feature>
<feature type="transmembrane region" description="Helical" evidence="5">
    <location>
        <begin position="157"/>
        <end position="175"/>
    </location>
</feature>
<accession>A0A939DCK0</accession>
<evidence type="ECO:0000256" key="1">
    <source>
        <dbReference type="ARBA" id="ARBA00004141"/>
    </source>
</evidence>
<dbReference type="EMBL" id="JAFKCZ010000002">
    <property type="protein sequence ID" value="MBN7795580.1"/>
    <property type="molecule type" value="Genomic_DNA"/>
</dbReference>
<dbReference type="Proteomes" id="UP000664303">
    <property type="component" value="Unassembled WGS sequence"/>
</dbReference>
<dbReference type="AlphaFoldDB" id="A0A939DCK0"/>
<comment type="caution">
    <text evidence="6">The sequence shown here is derived from an EMBL/GenBank/DDBJ whole genome shotgun (WGS) entry which is preliminary data.</text>
</comment>
<organism evidence="6 7">
    <name type="scientific">Parahaliea mediterranea</name>
    <dbReference type="NCBI Taxonomy" id="651086"/>
    <lineage>
        <taxon>Bacteria</taxon>
        <taxon>Pseudomonadati</taxon>
        <taxon>Pseudomonadota</taxon>
        <taxon>Gammaproteobacteria</taxon>
        <taxon>Cellvibrionales</taxon>
        <taxon>Halieaceae</taxon>
        <taxon>Parahaliea</taxon>
    </lineage>
</organism>
<dbReference type="Pfam" id="PF01566">
    <property type="entry name" value="Nramp"/>
    <property type="match status" value="1"/>
</dbReference>
<name>A0A939DCK0_9GAMM</name>
<keyword evidence="4 5" id="KW-0472">Membrane</keyword>
<gene>
    <name evidence="6" type="ORF">JYP50_03190</name>
</gene>
<keyword evidence="7" id="KW-1185">Reference proteome</keyword>
<feature type="transmembrane region" description="Helical" evidence="5">
    <location>
        <begin position="302"/>
        <end position="325"/>
    </location>
</feature>
<sequence length="434" mass="46589">MRTIVGPTAVIAAGTMGAGAVASFLLAGAWFRYDLLWVILLMLPVFVVSTDTASRIGFLNAREGMFSLIRRQVHPGVAWFLLLVNVPVHFLIVMGQMSVMTSALMSVFGFHPPGVEAGADYVQGYRVAEIVLSLVCGAAILWLVLAQGYERMQKAMSLLMVLMFICFLTVALRGLSELPDILAGFIPQMPDDLPRSGGAEPRVATSSIIAMVGAAIAPAALLGMPYLRADDDSPDRDLGRDLRNSVVNLGVIFGAYAIFIVIAGGFALHPLANHAEIEAVHQASGVLQGAFPEALAFAGPTIFSLGVFMAAVTTLVVAAQLSVYFSLDMLGRNWRFTTDNRLYHRVLIAFVMGAAALAPFWSFPALLKVILLMGINVVVIPLVFVIVIYLVNRRSVVGGHTAEWWRNALLAAGLATSIALAVDKVPHYLSLLLP</sequence>
<evidence type="ECO:0000256" key="5">
    <source>
        <dbReference type="SAM" id="Phobius"/>
    </source>
</evidence>
<comment type="subcellular location">
    <subcellularLocation>
        <location evidence="1">Membrane</location>
        <topology evidence="1">Multi-pass membrane protein</topology>
    </subcellularLocation>
</comment>
<feature type="transmembrane region" description="Helical" evidence="5">
    <location>
        <begin position="369"/>
        <end position="392"/>
    </location>
</feature>
<dbReference type="InterPro" id="IPR001046">
    <property type="entry name" value="NRAMP_fam"/>
</dbReference>
<feature type="transmembrane region" description="Helical" evidence="5">
    <location>
        <begin position="37"/>
        <end position="58"/>
    </location>
</feature>
<feature type="transmembrane region" description="Helical" evidence="5">
    <location>
        <begin position="245"/>
        <end position="268"/>
    </location>
</feature>
<evidence type="ECO:0000256" key="3">
    <source>
        <dbReference type="ARBA" id="ARBA00022989"/>
    </source>
</evidence>
<dbReference type="GO" id="GO:0046873">
    <property type="term" value="F:metal ion transmembrane transporter activity"/>
    <property type="evidence" value="ECO:0007669"/>
    <property type="project" value="InterPro"/>
</dbReference>
<keyword evidence="2 5" id="KW-0812">Transmembrane</keyword>
<evidence type="ECO:0000256" key="2">
    <source>
        <dbReference type="ARBA" id="ARBA00022692"/>
    </source>
</evidence>